<evidence type="ECO:0000256" key="7">
    <source>
        <dbReference type="ARBA" id="ARBA00023170"/>
    </source>
</evidence>
<dbReference type="CDD" id="cd00637">
    <property type="entry name" value="7tm_classA_rhodopsin-like"/>
    <property type="match status" value="1"/>
</dbReference>
<feature type="domain" description="G-protein coupled receptors family 1 profile" evidence="10">
    <location>
        <begin position="43"/>
        <end position="289"/>
    </location>
</feature>
<dbReference type="SUPFAM" id="SSF81321">
    <property type="entry name" value="Family A G protein-coupled receptor-like"/>
    <property type="match status" value="1"/>
</dbReference>
<dbReference type="PROSITE" id="PS50262">
    <property type="entry name" value="G_PROTEIN_RECEP_F1_2"/>
    <property type="match status" value="1"/>
</dbReference>
<keyword evidence="8" id="KW-0807">Transducer</keyword>
<keyword evidence="2" id="KW-1003">Cell membrane</keyword>
<evidence type="ECO:0000256" key="3">
    <source>
        <dbReference type="ARBA" id="ARBA00022692"/>
    </source>
</evidence>
<evidence type="ECO:0000256" key="1">
    <source>
        <dbReference type="ARBA" id="ARBA00004651"/>
    </source>
</evidence>
<feature type="transmembrane region" description="Helical" evidence="9">
    <location>
        <begin position="230"/>
        <end position="252"/>
    </location>
</feature>
<feature type="transmembrane region" description="Helical" evidence="9">
    <location>
        <begin position="272"/>
        <end position="291"/>
    </location>
</feature>
<dbReference type="PRINTS" id="PR00237">
    <property type="entry name" value="GPCRRHODOPSN"/>
</dbReference>
<keyword evidence="5" id="KW-0297">G-protein coupled receptor</keyword>
<dbReference type="AlphaFoldDB" id="A0A7M5VBZ5"/>
<dbReference type="SMART" id="SM01381">
    <property type="entry name" value="7TM_GPCR_Srsx"/>
    <property type="match status" value="1"/>
</dbReference>
<evidence type="ECO:0000256" key="5">
    <source>
        <dbReference type="ARBA" id="ARBA00023040"/>
    </source>
</evidence>
<dbReference type="PANTHER" id="PTHR24249">
    <property type="entry name" value="HISTAMINE RECEPTOR-RELATED G-PROTEIN COUPLED RECEPTOR"/>
    <property type="match status" value="1"/>
</dbReference>
<sequence>MYRNITNPEDACRFMLSLSHVTTSHGKLELSFYIIIFLLIMFSNITLIYGLVKTKEIKTNTARLLTALSIGDLLTALVHIPTHITFTHLQRKSCIGYSMESFFAVFLGTSATIITSAMCLDRYLFISRPYKHPKTGTSKYLVIVYLVLAYSISLSLAISVVIVALSDFGFRLATIFNIISSTIYVLILLTSLVVNTLLYSYIRNQTKEIKRLSNSHIQQRGYKRKATKTVLIISIIQIFTITPWVISLIYMTVEFGEKKYLEYMDTIYYAHVWLRMPVFLNSFFNTIIFMFRNEKLVKFYKIIVRKYICLHS</sequence>
<feature type="transmembrane region" description="Helical" evidence="9">
    <location>
        <begin position="140"/>
        <end position="166"/>
    </location>
</feature>
<feature type="transmembrane region" description="Helical" evidence="9">
    <location>
        <begin position="178"/>
        <end position="202"/>
    </location>
</feature>
<feature type="transmembrane region" description="Helical" evidence="9">
    <location>
        <begin position="102"/>
        <end position="120"/>
    </location>
</feature>
<keyword evidence="6 9" id="KW-0472">Membrane</keyword>
<dbReference type="InterPro" id="IPR050569">
    <property type="entry name" value="TAAR"/>
</dbReference>
<keyword evidence="3 9" id="KW-0812">Transmembrane</keyword>
<evidence type="ECO:0000256" key="9">
    <source>
        <dbReference type="SAM" id="Phobius"/>
    </source>
</evidence>
<evidence type="ECO:0000259" key="10">
    <source>
        <dbReference type="PROSITE" id="PS50262"/>
    </source>
</evidence>
<feature type="transmembrane region" description="Helical" evidence="9">
    <location>
        <begin position="30"/>
        <end position="52"/>
    </location>
</feature>
<dbReference type="OrthoDB" id="6038154at2759"/>
<dbReference type="EnsemblMetazoa" id="CLYHEMT011305.1">
    <property type="protein sequence ID" value="CLYHEMP011305.1"/>
    <property type="gene ID" value="CLYHEMG011305"/>
</dbReference>
<keyword evidence="12" id="KW-1185">Reference proteome</keyword>
<dbReference type="InterPro" id="IPR000276">
    <property type="entry name" value="GPCR_Rhodpsn"/>
</dbReference>
<evidence type="ECO:0000256" key="2">
    <source>
        <dbReference type="ARBA" id="ARBA00022475"/>
    </source>
</evidence>
<accession>A0A7M5VBZ5</accession>
<comment type="subcellular location">
    <subcellularLocation>
        <location evidence="1">Cell membrane</location>
        <topology evidence="1">Multi-pass membrane protein</topology>
    </subcellularLocation>
</comment>
<evidence type="ECO:0000256" key="4">
    <source>
        <dbReference type="ARBA" id="ARBA00022989"/>
    </source>
</evidence>
<name>A0A7M5VBZ5_9CNID</name>
<dbReference type="Proteomes" id="UP000594262">
    <property type="component" value="Unplaced"/>
</dbReference>
<dbReference type="Gene3D" id="1.20.1070.10">
    <property type="entry name" value="Rhodopsin 7-helix transmembrane proteins"/>
    <property type="match status" value="1"/>
</dbReference>
<dbReference type="Pfam" id="PF00001">
    <property type="entry name" value="7tm_1"/>
    <property type="match status" value="1"/>
</dbReference>
<organism evidence="11 12">
    <name type="scientific">Clytia hemisphaerica</name>
    <dbReference type="NCBI Taxonomy" id="252671"/>
    <lineage>
        <taxon>Eukaryota</taxon>
        <taxon>Metazoa</taxon>
        <taxon>Cnidaria</taxon>
        <taxon>Hydrozoa</taxon>
        <taxon>Hydroidolina</taxon>
        <taxon>Leptothecata</taxon>
        <taxon>Obeliida</taxon>
        <taxon>Clytiidae</taxon>
        <taxon>Clytia</taxon>
    </lineage>
</organism>
<dbReference type="GO" id="GO:0005886">
    <property type="term" value="C:plasma membrane"/>
    <property type="evidence" value="ECO:0007669"/>
    <property type="project" value="UniProtKB-SubCell"/>
</dbReference>
<evidence type="ECO:0000256" key="8">
    <source>
        <dbReference type="ARBA" id="ARBA00023224"/>
    </source>
</evidence>
<feature type="transmembrane region" description="Helical" evidence="9">
    <location>
        <begin position="64"/>
        <end position="82"/>
    </location>
</feature>
<protein>
    <recommendedName>
        <fullName evidence="10">G-protein coupled receptors family 1 profile domain-containing protein</fullName>
    </recommendedName>
</protein>
<dbReference type="InterPro" id="IPR017452">
    <property type="entry name" value="GPCR_Rhodpsn_7TM"/>
</dbReference>
<proteinExistence type="predicted"/>
<evidence type="ECO:0000256" key="6">
    <source>
        <dbReference type="ARBA" id="ARBA00023136"/>
    </source>
</evidence>
<reference evidence="11" key="1">
    <citation type="submission" date="2021-01" db="UniProtKB">
        <authorList>
            <consortium name="EnsemblMetazoa"/>
        </authorList>
    </citation>
    <scope>IDENTIFICATION</scope>
</reference>
<dbReference type="GO" id="GO:0004930">
    <property type="term" value="F:G protein-coupled receptor activity"/>
    <property type="evidence" value="ECO:0007669"/>
    <property type="project" value="UniProtKB-KW"/>
</dbReference>
<keyword evidence="7" id="KW-0675">Receptor</keyword>
<evidence type="ECO:0000313" key="11">
    <source>
        <dbReference type="EnsemblMetazoa" id="CLYHEMP011305.1"/>
    </source>
</evidence>
<keyword evidence="4 9" id="KW-1133">Transmembrane helix</keyword>
<evidence type="ECO:0000313" key="12">
    <source>
        <dbReference type="Proteomes" id="UP000594262"/>
    </source>
</evidence>